<dbReference type="Proteomes" id="UP001070176">
    <property type="component" value="Unassembled WGS sequence"/>
</dbReference>
<organism evidence="1 2">
    <name type="scientific">Chryseobacterium luquanense</name>
    <dbReference type="NCBI Taxonomy" id="2983766"/>
    <lineage>
        <taxon>Bacteria</taxon>
        <taxon>Pseudomonadati</taxon>
        <taxon>Bacteroidota</taxon>
        <taxon>Flavobacteriia</taxon>
        <taxon>Flavobacteriales</taxon>
        <taxon>Weeksellaceae</taxon>
        <taxon>Chryseobacterium group</taxon>
        <taxon>Chryseobacterium</taxon>
    </lineage>
</organism>
<evidence type="ECO:0000313" key="1">
    <source>
        <dbReference type="EMBL" id="MCX8533431.1"/>
    </source>
</evidence>
<dbReference type="RefSeq" id="WP_267281927.1">
    <property type="nucleotide sequence ID" value="NZ_JAOVZV010000015.1"/>
</dbReference>
<proteinExistence type="predicted"/>
<evidence type="ECO:0008006" key="3">
    <source>
        <dbReference type="Google" id="ProtNLM"/>
    </source>
</evidence>
<evidence type="ECO:0000313" key="2">
    <source>
        <dbReference type="Proteomes" id="UP001070176"/>
    </source>
</evidence>
<name>A0ABT3Y5S6_9FLAO</name>
<accession>A0ABT3Y5S6</accession>
<comment type="caution">
    <text evidence="1">The sequence shown here is derived from an EMBL/GenBank/DDBJ whole genome shotgun (WGS) entry which is preliminary data.</text>
</comment>
<dbReference type="EMBL" id="JAOVZV010000015">
    <property type="protein sequence ID" value="MCX8533431.1"/>
    <property type="molecule type" value="Genomic_DNA"/>
</dbReference>
<keyword evidence="2" id="KW-1185">Reference proteome</keyword>
<gene>
    <name evidence="1" type="ORF">OEA66_13845</name>
</gene>
<reference evidence="1" key="1">
    <citation type="submission" date="2022-10" db="EMBL/GenBank/DDBJ databases">
        <title>Chryseobacterium sp. nov., a novel bacterial species.</title>
        <authorList>
            <person name="Cao Y."/>
        </authorList>
    </citation>
    <scope>NUCLEOTIDE SEQUENCE</scope>
    <source>
        <strain evidence="1">KC 927</strain>
    </source>
</reference>
<protein>
    <recommendedName>
        <fullName evidence="3">Lipoprotein</fullName>
    </recommendedName>
</protein>
<dbReference type="PROSITE" id="PS51257">
    <property type="entry name" value="PROKAR_LIPOPROTEIN"/>
    <property type="match status" value="1"/>
</dbReference>
<sequence>MRSLIILWSISFILISCKLAPSSTVKIENHELPHDTFVLEKESDFEKIGKDYIIYIKWNFGSRKINNDCNCPELEEKYILFKKDNKSHIQKVVGNAVYYPIKLKSNHIITLYSKSFSKFRNESVKKFGTMQGDQVFRSHSIIKQYILAIEQDRPITIKFYEEDFQKDSFDKINASYIHNKNLMLYKIDNLLNSEINELNKQDAFIFRICRKD</sequence>